<accession>A0A1N6EL58</accession>
<evidence type="ECO:0000259" key="1">
    <source>
        <dbReference type="Pfam" id="PF13708"/>
    </source>
</evidence>
<gene>
    <name evidence="2" type="ORF">SAMN05878438_3859</name>
</gene>
<reference evidence="2 3" key="1">
    <citation type="submission" date="2016-11" db="EMBL/GenBank/DDBJ databases">
        <authorList>
            <person name="Jaros S."/>
            <person name="Januszkiewicz K."/>
            <person name="Wedrychowicz H."/>
        </authorList>
    </citation>
    <scope>NUCLEOTIDE SEQUENCE [LARGE SCALE GENOMIC DNA]</scope>
    <source>
        <strain evidence="2 3">ACAM 239</strain>
    </source>
</reference>
<organism evidence="2 3">
    <name type="scientific">Vreelandella aquamarina</name>
    <dbReference type="NCBI Taxonomy" id="77097"/>
    <lineage>
        <taxon>Bacteria</taxon>
        <taxon>Pseudomonadati</taxon>
        <taxon>Pseudomonadota</taxon>
        <taxon>Gammaproteobacteria</taxon>
        <taxon>Oceanospirillales</taxon>
        <taxon>Halomonadaceae</taxon>
        <taxon>Vreelandella</taxon>
    </lineage>
</organism>
<name>A0A1N6EL58_9GAMM</name>
<dbReference type="InterPro" id="IPR031339">
    <property type="entry name" value="DUF4942"/>
</dbReference>
<proteinExistence type="predicted"/>
<dbReference type="AlphaFoldDB" id="A0A1N6EL58"/>
<feature type="domain" description="DUF4942" evidence="1">
    <location>
        <begin position="81"/>
        <end position="271"/>
    </location>
</feature>
<dbReference type="EMBL" id="FSQX01000002">
    <property type="protein sequence ID" value="SIN88967.1"/>
    <property type="molecule type" value="Genomic_DNA"/>
</dbReference>
<evidence type="ECO:0000313" key="3">
    <source>
        <dbReference type="Proteomes" id="UP000185024"/>
    </source>
</evidence>
<dbReference type="Proteomes" id="UP000185024">
    <property type="component" value="Unassembled WGS sequence"/>
</dbReference>
<evidence type="ECO:0000313" key="2">
    <source>
        <dbReference type="EMBL" id="SIN88967.1"/>
    </source>
</evidence>
<protein>
    <recommendedName>
        <fullName evidence="1">DUF4942 domain-containing protein</fullName>
    </recommendedName>
</protein>
<sequence length="279" mass="31921">MQQDTTQLPSPALGAMDDLLARREKALALAQGAAAQLAEAASLMPISSFRFASMLRHLTWHDLSVRPEAFCDRIANEARQTFDANGWRWLLDSSGLGDVMTAQDKQEVQRQLNDDPLPLNRENVQSTFVALFETRHEVFRRGVVELFQSLCKRYRSHSAFKVKRRLVVEQAFSEHGGWRSFGSARERVDDLERILLVLEGLEPSQVPHEERLAHRLQEQRHAALLGDGDRAGELETEWLVCRWFANGNLHLWLKRPDHIDRINGLIAEHYGAALAHERY</sequence>
<dbReference type="Pfam" id="PF13708">
    <property type="entry name" value="DUF4942"/>
    <property type="match status" value="1"/>
</dbReference>